<sequence length="219" mass="23417">MTRRVGAGGSREERQGGSSQAGRAVGRGGRPEDDGATEELIVLLDDDGTEIGTMPKRLVHHGDTPLHRAFSAYLFDDAGRLLVTRRALDKQTFPGMWTNTVCGHPGPGEPDADAIARRAADELGLAVSDLRPALPDYRYRAELFGIVENEICPVYLGVFRGEPVPAAGEVGEWEVLDWAAFRARQAAEGDAWSPWCREQAGLIESRGLLPAAGGPGSAA</sequence>
<dbReference type="EC" id="5.3.3.2" evidence="3 10"/>
<dbReference type="RefSeq" id="WP_336405430.1">
    <property type="nucleotide sequence ID" value="NZ_JBAPLU010000019.1"/>
</dbReference>
<feature type="binding site" evidence="10">
    <location>
        <position position="104"/>
    </location>
    <ligand>
        <name>Mn(2+)</name>
        <dbReference type="ChEBI" id="CHEBI:29035"/>
    </ligand>
</feature>
<dbReference type="InterPro" id="IPR056375">
    <property type="entry name" value="Idi_bact"/>
</dbReference>
<evidence type="ECO:0000259" key="12">
    <source>
        <dbReference type="PROSITE" id="PS51462"/>
    </source>
</evidence>
<evidence type="ECO:0000256" key="9">
    <source>
        <dbReference type="ARBA" id="ARBA00023235"/>
    </source>
</evidence>
<evidence type="ECO:0000256" key="10">
    <source>
        <dbReference type="HAMAP-Rule" id="MF_00202"/>
    </source>
</evidence>
<comment type="catalytic activity">
    <reaction evidence="10">
        <text>isopentenyl diphosphate = dimethylallyl diphosphate</text>
        <dbReference type="Rhea" id="RHEA:23284"/>
        <dbReference type="ChEBI" id="CHEBI:57623"/>
        <dbReference type="ChEBI" id="CHEBI:128769"/>
        <dbReference type="EC" id="5.3.3.2"/>
    </reaction>
</comment>
<gene>
    <name evidence="10 13" type="primary">idi</name>
    <name evidence="13" type="ORF">TEK04_16425</name>
</gene>
<dbReference type="CDD" id="cd02885">
    <property type="entry name" value="NUDIX_IPP_Isomerase"/>
    <property type="match status" value="1"/>
</dbReference>
<dbReference type="PROSITE" id="PS51462">
    <property type="entry name" value="NUDIX"/>
    <property type="match status" value="1"/>
</dbReference>
<evidence type="ECO:0000256" key="2">
    <source>
        <dbReference type="ARBA" id="ARBA00007579"/>
    </source>
</evidence>
<feature type="region of interest" description="Disordered" evidence="11">
    <location>
        <begin position="1"/>
        <end position="36"/>
    </location>
</feature>
<feature type="active site" evidence="10">
    <location>
        <position position="102"/>
    </location>
</feature>
<dbReference type="HAMAP" id="MF_00202">
    <property type="entry name" value="Idi"/>
    <property type="match status" value="1"/>
</dbReference>
<comment type="pathway">
    <text evidence="1 10">Isoprenoid biosynthesis; dimethylallyl diphosphate biosynthesis; dimethylallyl diphosphate from isopentenyl diphosphate: step 1/1.</text>
</comment>
<keyword evidence="8 10" id="KW-0414">Isoprene biosynthesis</keyword>
<dbReference type="PANTHER" id="PTHR10885">
    <property type="entry name" value="ISOPENTENYL-DIPHOSPHATE DELTA-ISOMERASE"/>
    <property type="match status" value="1"/>
</dbReference>
<protein>
    <recommendedName>
        <fullName evidence="3 10">Isopentenyl-diphosphate Delta-isomerase</fullName>
        <shortName evidence="10">IPP isomerase</shortName>
        <ecNumber evidence="3 10">5.3.3.2</ecNumber>
    </recommendedName>
    <alternativeName>
        <fullName evidence="10">IPP:DMAPP isomerase</fullName>
    </alternativeName>
    <alternativeName>
        <fullName evidence="10">Isopentenyl pyrophosphate isomerase</fullName>
    </alternativeName>
</protein>
<feature type="domain" description="Nudix hydrolase" evidence="12">
    <location>
        <begin position="65"/>
        <end position="198"/>
    </location>
</feature>
<accession>A0ABU8DX95</accession>
<organism evidence="13 14">
    <name type="scientific">Klenkia sesuvii</name>
    <dbReference type="NCBI Taxonomy" id="3103137"/>
    <lineage>
        <taxon>Bacteria</taxon>
        <taxon>Bacillati</taxon>
        <taxon>Actinomycetota</taxon>
        <taxon>Actinomycetes</taxon>
        <taxon>Geodermatophilales</taxon>
        <taxon>Geodermatophilaceae</taxon>
        <taxon>Klenkia</taxon>
    </lineage>
</organism>
<comment type="caution">
    <text evidence="13">The sequence shown here is derived from an EMBL/GenBank/DDBJ whole genome shotgun (WGS) entry which is preliminary data.</text>
</comment>
<evidence type="ECO:0000256" key="8">
    <source>
        <dbReference type="ARBA" id="ARBA00023229"/>
    </source>
</evidence>
<keyword evidence="7 10" id="KW-0464">Manganese</keyword>
<dbReference type="Pfam" id="PF00293">
    <property type="entry name" value="NUDIX"/>
    <property type="match status" value="1"/>
</dbReference>
<feature type="active site" evidence="10">
    <location>
        <position position="150"/>
    </location>
</feature>
<dbReference type="EMBL" id="JBAPLU010000019">
    <property type="protein sequence ID" value="MEI4273308.1"/>
    <property type="molecule type" value="Genomic_DNA"/>
</dbReference>
<proteinExistence type="inferred from homology"/>
<dbReference type="NCBIfam" id="NF002995">
    <property type="entry name" value="PRK03759.1"/>
    <property type="match status" value="1"/>
</dbReference>
<feature type="binding site" evidence="10">
    <location>
        <position position="67"/>
    </location>
    <ligand>
        <name>Mn(2+)</name>
        <dbReference type="ChEBI" id="CHEBI:29035"/>
    </ligand>
</feature>
<comment type="cofactor">
    <cofactor evidence="10">
        <name>Mn(2+)</name>
        <dbReference type="ChEBI" id="CHEBI:29035"/>
    </cofactor>
    <text evidence="10">Binds 1 Mn(2+) ion per subunit.</text>
</comment>
<dbReference type="Gene3D" id="3.90.79.10">
    <property type="entry name" value="Nucleoside Triphosphate Pyrophosphohydrolase"/>
    <property type="match status" value="1"/>
</dbReference>
<feature type="binding site" evidence="10">
    <location>
        <position position="122"/>
    </location>
    <ligand>
        <name>Mg(2+)</name>
        <dbReference type="ChEBI" id="CHEBI:18420"/>
    </ligand>
</feature>
<feature type="binding site" evidence="10">
    <location>
        <position position="148"/>
    </location>
    <ligand>
        <name>Mn(2+)</name>
        <dbReference type="ChEBI" id="CHEBI:29035"/>
    </ligand>
</feature>
<evidence type="ECO:0000256" key="6">
    <source>
        <dbReference type="ARBA" id="ARBA00022842"/>
    </source>
</evidence>
<keyword evidence="9 10" id="KW-0413">Isomerase</keyword>
<reference evidence="13 14" key="1">
    <citation type="submission" date="2024-03" db="EMBL/GenBank/DDBJ databases">
        <title>Draft genome sequence of Klenkia sp. LSe6-5.</title>
        <authorList>
            <person name="Duangmal K."/>
            <person name="Chantavorakit T."/>
        </authorList>
    </citation>
    <scope>NUCLEOTIDE SEQUENCE [LARGE SCALE GENOMIC DNA]</scope>
    <source>
        <strain evidence="13 14">LSe6-5</strain>
    </source>
</reference>
<dbReference type="SUPFAM" id="SSF55811">
    <property type="entry name" value="Nudix"/>
    <property type="match status" value="1"/>
</dbReference>
<dbReference type="PANTHER" id="PTHR10885:SF0">
    <property type="entry name" value="ISOPENTENYL-DIPHOSPHATE DELTA-ISOMERASE"/>
    <property type="match status" value="1"/>
</dbReference>
<dbReference type="GO" id="GO:0004452">
    <property type="term" value="F:isopentenyl-diphosphate delta-isomerase activity"/>
    <property type="evidence" value="ECO:0007669"/>
    <property type="project" value="UniProtKB-EC"/>
</dbReference>
<comment type="similarity">
    <text evidence="2 10">Belongs to the IPP isomerase type 1 family.</text>
</comment>
<evidence type="ECO:0000256" key="4">
    <source>
        <dbReference type="ARBA" id="ARBA00022490"/>
    </source>
</evidence>
<comment type="cofactor">
    <cofactor evidence="10">
        <name>Mg(2+)</name>
        <dbReference type="ChEBI" id="CHEBI:18420"/>
    </cofactor>
    <text evidence="10">Binds 1 Mg(2+) ion per subunit. The magnesium ion binds only when substrate is bound.</text>
</comment>
<keyword evidence="4 10" id="KW-0963">Cytoplasm</keyword>
<dbReference type="InterPro" id="IPR000086">
    <property type="entry name" value="NUDIX_hydrolase_dom"/>
</dbReference>
<keyword evidence="14" id="KW-1185">Reference proteome</keyword>
<keyword evidence="6 10" id="KW-0460">Magnesium</keyword>
<evidence type="ECO:0000313" key="14">
    <source>
        <dbReference type="Proteomes" id="UP001361570"/>
    </source>
</evidence>
<comment type="function">
    <text evidence="10">Catalyzes the 1,3-allylic rearrangement of the homoallylic substrate isopentenyl (IPP) to its highly electrophilic allylic isomer, dimethylallyl diphosphate (DMAPP).</text>
</comment>
<keyword evidence="5 10" id="KW-0479">Metal-binding</keyword>
<feature type="binding site" evidence="10">
    <location>
        <position position="150"/>
    </location>
    <ligand>
        <name>Mn(2+)</name>
        <dbReference type="ChEBI" id="CHEBI:29035"/>
    </ligand>
</feature>
<dbReference type="Proteomes" id="UP001361570">
    <property type="component" value="Unassembled WGS sequence"/>
</dbReference>
<evidence type="ECO:0000313" key="13">
    <source>
        <dbReference type="EMBL" id="MEI4273308.1"/>
    </source>
</evidence>
<comment type="subcellular location">
    <subcellularLocation>
        <location evidence="10">Cytoplasm</location>
    </subcellularLocation>
</comment>
<feature type="binding site" evidence="10">
    <location>
        <position position="60"/>
    </location>
    <ligand>
        <name>Mn(2+)</name>
        <dbReference type="ChEBI" id="CHEBI:29035"/>
    </ligand>
</feature>
<dbReference type="InterPro" id="IPR015797">
    <property type="entry name" value="NUDIX_hydrolase-like_dom_sf"/>
</dbReference>
<dbReference type="InterPro" id="IPR011876">
    <property type="entry name" value="IsopentenylPP_isomerase_typ1"/>
</dbReference>
<name>A0ABU8DX95_9ACTN</name>
<evidence type="ECO:0000256" key="1">
    <source>
        <dbReference type="ARBA" id="ARBA00004826"/>
    </source>
</evidence>
<evidence type="ECO:0000256" key="11">
    <source>
        <dbReference type="SAM" id="MobiDB-lite"/>
    </source>
</evidence>
<evidence type="ECO:0000256" key="7">
    <source>
        <dbReference type="ARBA" id="ARBA00023211"/>
    </source>
</evidence>
<evidence type="ECO:0000256" key="3">
    <source>
        <dbReference type="ARBA" id="ARBA00012057"/>
    </source>
</evidence>
<dbReference type="NCBIfam" id="TIGR02150">
    <property type="entry name" value="IPP_isom_1"/>
    <property type="match status" value="1"/>
</dbReference>
<evidence type="ECO:0000256" key="5">
    <source>
        <dbReference type="ARBA" id="ARBA00022723"/>
    </source>
</evidence>